<evidence type="ECO:0000313" key="5">
    <source>
        <dbReference type="Proteomes" id="UP000013520"/>
    </source>
</evidence>
<sequence length="265" mass="29464">MFTIRDLVQPRTIEEAYQALVGNSSSTLLGGCAFLRLGSQKIGTAIDLSKLNLDYIKEQPAYIEIGAMATFRDVETNPVLMQIFNGVLPRSVSYVMGVQFRNIITVGATVYAKYGFSDLITPLLALDTEVELYQGGRMSLEKFLDNSYSKDILTRIFIKKNERKAVYQNLRNSATDYPILNAAVSKLNDQWRIVVGARPQRAKVATKASAELSGGNVSMETIDHAANLAAEELSFGTNMRGTEEYRKAMCRVLVKRAIMEVLPCR</sequence>
<dbReference type="InterPro" id="IPR051312">
    <property type="entry name" value="Diverse_Substr_Oxidored"/>
</dbReference>
<dbReference type="Proteomes" id="UP000013520">
    <property type="component" value="Chromosome"/>
</dbReference>
<keyword evidence="2" id="KW-0560">Oxidoreductase</keyword>
<dbReference type="GO" id="GO:0016491">
    <property type="term" value="F:oxidoreductase activity"/>
    <property type="evidence" value="ECO:0007669"/>
    <property type="project" value="UniProtKB-KW"/>
</dbReference>
<reference evidence="4 5" key="1">
    <citation type="submission" date="2012-01" db="EMBL/GenBank/DDBJ databases">
        <title>Complete sequence of Desulfotomaculum gibsoniae DSM 7213.</title>
        <authorList>
            <consortium name="US DOE Joint Genome Institute"/>
            <person name="Lucas S."/>
            <person name="Han J."/>
            <person name="Lapidus A."/>
            <person name="Cheng J.-F."/>
            <person name="Goodwin L."/>
            <person name="Pitluck S."/>
            <person name="Peters L."/>
            <person name="Ovchinnikova G."/>
            <person name="Teshima H."/>
            <person name="Detter J.C."/>
            <person name="Han C."/>
            <person name="Tapia R."/>
            <person name="Land M."/>
            <person name="Hauser L."/>
            <person name="Kyrpides N."/>
            <person name="Ivanova N."/>
            <person name="Pagani I."/>
            <person name="Parshina S."/>
            <person name="Plugge C."/>
            <person name="Muyzer G."/>
            <person name="Kuever J."/>
            <person name="Ivanova A."/>
            <person name="Nazina T."/>
            <person name="Klenk H.-P."/>
            <person name="Brambilla E."/>
            <person name="Spring S."/>
            <person name="Stams A.F."/>
            <person name="Woyke T."/>
        </authorList>
    </citation>
    <scope>NUCLEOTIDE SEQUENCE [LARGE SCALE GENOMIC DNA]</scope>
    <source>
        <strain evidence="4 5">DSM 7213</strain>
    </source>
</reference>
<dbReference type="SUPFAM" id="SSF56176">
    <property type="entry name" value="FAD-binding/transporter-associated domain-like"/>
    <property type="match status" value="1"/>
</dbReference>
<proteinExistence type="predicted"/>
<protein>
    <submittedName>
        <fullName evidence="4">Aerobic-type carbon monoxide dehydrogenase, middle subunit CoxM/CutM-like protein</fullName>
    </submittedName>
</protein>
<keyword evidence="5" id="KW-1185">Reference proteome</keyword>
<keyword evidence="1" id="KW-0285">Flavoprotein</keyword>
<accession>R4KJB8</accession>
<dbReference type="PANTHER" id="PTHR42659:SF9">
    <property type="entry name" value="XANTHINE DEHYDROGENASE FAD-BINDING SUBUNIT XDHB-RELATED"/>
    <property type="match status" value="1"/>
</dbReference>
<dbReference type="InterPro" id="IPR036683">
    <property type="entry name" value="CO_DH_flav_C_dom_sf"/>
</dbReference>
<evidence type="ECO:0000256" key="2">
    <source>
        <dbReference type="ARBA" id="ARBA00023002"/>
    </source>
</evidence>
<dbReference type="eggNOG" id="COG1319">
    <property type="taxonomic scope" value="Bacteria"/>
</dbReference>
<dbReference type="InterPro" id="IPR005107">
    <property type="entry name" value="CO_DH_flav_C"/>
</dbReference>
<evidence type="ECO:0000256" key="1">
    <source>
        <dbReference type="ARBA" id="ARBA00022630"/>
    </source>
</evidence>
<dbReference type="InterPro" id="IPR002346">
    <property type="entry name" value="Mopterin_DH_FAD-bd"/>
</dbReference>
<dbReference type="SUPFAM" id="SSF55447">
    <property type="entry name" value="CO dehydrogenase flavoprotein C-terminal domain-like"/>
    <property type="match status" value="1"/>
</dbReference>
<dbReference type="SMART" id="SM01092">
    <property type="entry name" value="CO_deh_flav_C"/>
    <property type="match status" value="1"/>
</dbReference>
<dbReference type="PANTHER" id="PTHR42659">
    <property type="entry name" value="XANTHINE DEHYDROGENASE SUBUNIT C-RELATED"/>
    <property type="match status" value="1"/>
</dbReference>
<dbReference type="Pfam" id="PF03450">
    <property type="entry name" value="CO_deh_flav_C"/>
    <property type="match status" value="1"/>
</dbReference>
<dbReference type="Gene3D" id="3.30.390.50">
    <property type="entry name" value="CO dehydrogenase flavoprotein, C-terminal domain"/>
    <property type="match status" value="1"/>
</dbReference>
<dbReference type="HOGENOM" id="CLU_073026_0_0_9"/>
<dbReference type="PROSITE" id="PS51387">
    <property type="entry name" value="FAD_PCMH"/>
    <property type="match status" value="1"/>
</dbReference>
<dbReference type="InterPro" id="IPR016166">
    <property type="entry name" value="FAD-bd_PCMH"/>
</dbReference>
<evidence type="ECO:0000259" key="3">
    <source>
        <dbReference type="PROSITE" id="PS51387"/>
    </source>
</evidence>
<name>R4KJB8_9FIRM</name>
<dbReference type="KEGG" id="dgi:Desgi_2295"/>
<dbReference type="InterPro" id="IPR036318">
    <property type="entry name" value="FAD-bd_PCMH-like_sf"/>
</dbReference>
<gene>
    <name evidence="4" type="ORF">Desgi_2295</name>
</gene>
<dbReference type="STRING" id="767817.Desgi_2295"/>
<dbReference type="GO" id="GO:0071949">
    <property type="term" value="F:FAD binding"/>
    <property type="evidence" value="ECO:0007669"/>
    <property type="project" value="InterPro"/>
</dbReference>
<dbReference type="EMBL" id="CP003273">
    <property type="protein sequence ID" value="AGL01717.1"/>
    <property type="molecule type" value="Genomic_DNA"/>
</dbReference>
<dbReference type="OrthoDB" id="9803647at2"/>
<feature type="domain" description="FAD-binding PCMH-type" evidence="3">
    <location>
        <begin position="1"/>
        <end position="163"/>
    </location>
</feature>
<dbReference type="PROSITE" id="PS51257">
    <property type="entry name" value="PROKAR_LIPOPROTEIN"/>
    <property type="match status" value="1"/>
</dbReference>
<evidence type="ECO:0000313" key="4">
    <source>
        <dbReference type="EMBL" id="AGL01717.1"/>
    </source>
</evidence>
<dbReference type="Pfam" id="PF00941">
    <property type="entry name" value="FAD_binding_5"/>
    <property type="match status" value="1"/>
</dbReference>
<dbReference type="Gene3D" id="3.30.465.10">
    <property type="match status" value="1"/>
</dbReference>
<dbReference type="AlphaFoldDB" id="R4KJB8"/>
<dbReference type="InterPro" id="IPR016169">
    <property type="entry name" value="FAD-bd_PCMH_sub2"/>
</dbReference>
<organism evidence="4 5">
    <name type="scientific">Desulfoscipio gibsoniae DSM 7213</name>
    <dbReference type="NCBI Taxonomy" id="767817"/>
    <lineage>
        <taxon>Bacteria</taxon>
        <taxon>Bacillati</taxon>
        <taxon>Bacillota</taxon>
        <taxon>Clostridia</taxon>
        <taxon>Eubacteriales</taxon>
        <taxon>Desulfallaceae</taxon>
        <taxon>Desulfoscipio</taxon>
    </lineage>
</organism>
<dbReference type="RefSeq" id="WP_006522156.1">
    <property type="nucleotide sequence ID" value="NC_021184.1"/>
</dbReference>